<dbReference type="Gene3D" id="3.90.640.10">
    <property type="entry name" value="Actin, Chain A, domain 4"/>
    <property type="match status" value="1"/>
</dbReference>
<dbReference type="PROSITE" id="PS00297">
    <property type="entry name" value="HSP70_1"/>
    <property type="match status" value="1"/>
</dbReference>
<dbReference type="PANTHER" id="PTHR19375">
    <property type="entry name" value="HEAT SHOCK PROTEIN 70KDA"/>
    <property type="match status" value="1"/>
</dbReference>
<evidence type="ECO:0000256" key="5">
    <source>
        <dbReference type="RuleBase" id="RU003322"/>
    </source>
</evidence>
<dbReference type="GO" id="GO:0140662">
    <property type="term" value="F:ATP-dependent protein folding chaperone"/>
    <property type="evidence" value="ECO:0007669"/>
    <property type="project" value="InterPro"/>
</dbReference>
<dbReference type="InterPro" id="IPR018181">
    <property type="entry name" value="Heat_shock_70_CS"/>
</dbReference>
<dbReference type="Pfam" id="PF00012">
    <property type="entry name" value="HSP70"/>
    <property type="match status" value="2"/>
</dbReference>
<dbReference type="PROSITE" id="PS00329">
    <property type="entry name" value="HSP70_2"/>
    <property type="match status" value="1"/>
</dbReference>
<gene>
    <name evidence="6" type="ORF">HF690_01485</name>
</gene>
<dbReference type="InterPro" id="IPR013126">
    <property type="entry name" value="Hsp_70_fam"/>
</dbReference>
<dbReference type="RefSeq" id="WP_168608209.1">
    <property type="nucleotide sequence ID" value="NZ_JAAZQD010000001.1"/>
</dbReference>
<keyword evidence="3 5" id="KW-0067">ATP-binding</keyword>
<keyword evidence="7" id="KW-1185">Reference proteome</keyword>
<dbReference type="Gene3D" id="2.60.34.10">
    <property type="entry name" value="Substrate Binding Domain Of DNAk, Chain A, domain 1"/>
    <property type="match status" value="1"/>
</dbReference>
<dbReference type="Proteomes" id="UP000541636">
    <property type="component" value="Unassembled WGS sequence"/>
</dbReference>
<organism evidence="6 7">
    <name type="scientific">Oleiagrimonas citrea</name>
    <dbReference type="NCBI Taxonomy" id="1665687"/>
    <lineage>
        <taxon>Bacteria</taxon>
        <taxon>Pseudomonadati</taxon>
        <taxon>Pseudomonadota</taxon>
        <taxon>Gammaproteobacteria</taxon>
        <taxon>Lysobacterales</taxon>
        <taxon>Rhodanobacteraceae</taxon>
        <taxon>Oleiagrimonas</taxon>
    </lineage>
</organism>
<dbReference type="SUPFAM" id="SSF53067">
    <property type="entry name" value="Actin-like ATPase domain"/>
    <property type="match status" value="2"/>
</dbReference>
<reference evidence="6 7" key="1">
    <citation type="journal article" date="2017" name="Int. J. Syst. Evol. Microbiol.">
        <title>Oleiagrimonas citrea sp. nov., a marine bacterium isolated from tidal flat sediment and emended description of the genus Oleiagrimonas Fang et al. 2015 and Oleiagrimonas soli.</title>
        <authorList>
            <person name="Yang S.H."/>
            <person name="Seo H.S."/>
            <person name="Seong C.N."/>
            <person name="Kwon K.K."/>
        </authorList>
    </citation>
    <scope>NUCLEOTIDE SEQUENCE [LARGE SCALE GENOMIC DNA]</scope>
    <source>
        <strain evidence="6 7">MEBiC09124</strain>
    </source>
</reference>
<protein>
    <submittedName>
        <fullName evidence="6">Molecular chaperone HscC</fullName>
    </submittedName>
</protein>
<dbReference type="EMBL" id="JAAZQD010000001">
    <property type="protein sequence ID" value="NKZ37623.1"/>
    <property type="molecule type" value="Genomic_DNA"/>
</dbReference>
<dbReference type="SUPFAM" id="SSF100920">
    <property type="entry name" value="Heat shock protein 70kD (HSP70), peptide-binding domain"/>
    <property type="match status" value="1"/>
</dbReference>
<evidence type="ECO:0000256" key="1">
    <source>
        <dbReference type="ARBA" id="ARBA00007381"/>
    </source>
</evidence>
<sequence length="567" mass="62705">MIIGVDLGTTHSLVGVWKNGKPELVPNALGSLLTPSVVGLDDHGEMIVGALARERLVTHPDRTVAAFKRFMGTPRATKLGKHTLRPEELSSLVLKSLIDDVEKQCGERPTEAIISVPAYFSDAQRKATRAAGELAGIRVERLINEPTAAALAYGLNQRGAENRFLVLDLGGGTFDVSILEMFDGVMEVHASAGDNYLGGEDFLDQLFDAALQKCGITEQDLDLCTKATWRERVETAKRQLGTRASVDIEVPHGTNSTEVHCSFSQEEFENLCAPLLERMQAPIERALNDASLTPDDLDEVVLVGGASRMLMVSRLVSRMFGRLPLRHIYPDEAIGIGATVMAALKSRQQELDEVIMTDVCPYTMGVEVSERSASGQIMEGLFSPIIERNMAVPVSRSGLYRPMRNGQRLITLNVYQGESPRVSDNVLLGTLNVYLPVNGSTETGAEVRFTYDVNGLLEVEAVVMGTDERYRLVIESNPGVLSKDEIRQRLKALEKIKIHPRDQQANQALMTRAKRLYAECLGDYRKMIGEWLTAFQAELESQDESRIRKARKRMAEMLEQVETGAFR</sequence>
<evidence type="ECO:0000256" key="4">
    <source>
        <dbReference type="ARBA" id="ARBA00023186"/>
    </source>
</evidence>
<dbReference type="Gene3D" id="3.30.420.40">
    <property type="match status" value="2"/>
</dbReference>
<dbReference type="InterPro" id="IPR043129">
    <property type="entry name" value="ATPase_NBD"/>
</dbReference>
<dbReference type="AlphaFoldDB" id="A0A846ZJ54"/>
<proteinExistence type="inferred from homology"/>
<name>A0A846ZJ54_9GAMM</name>
<evidence type="ECO:0000313" key="6">
    <source>
        <dbReference type="EMBL" id="NKZ37623.1"/>
    </source>
</evidence>
<comment type="caution">
    <text evidence="6">The sequence shown here is derived from an EMBL/GenBank/DDBJ whole genome shotgun (WGS) entry which is preliminary data.</text>
</comment>
<evidence type="ECO:0000313" key="7">
    <source>
        <dbReference type="Proteomes" id="UP000541636"/>
    </source>
</evidence>
<dbReference type="FunFam" id="3.30.420.40:FF:000071">
    <property type="entry name" value="Molecular chaperone DnaK"/>
    <property type="match status" value="1"/>
</dbReference>
<accession>A0A846ZJ54</accession>
<comment type="similarity">
    <text evidence="1 5">Belongs to the heat shock protein 70 family.</text>
</comment>
<keyword evidence="4" id="KW-0143">Chaperone</keyword>
<dbReference type="GO" id="GO:0005524">
    <property type="term" value="F:ATP binding"/>
    <property type="evidence" value="ECO:0007669"/>
    <property type="project" value="UniProtKB-KW"/>
</dbReference>
<evidence type="ECO:0000256" key="2">
    <source>
        <dbReference type="ARBA" id="ARBA00022741"/>
    </source>
</evidence>
<dbReference type="InterPro" id="IPR029047">
    <property type="entry name" value="HSP70_peptide-bd_sf"/>
</dbReference>
<keyword evidence="2 5" id="KW-0547">Nucleotide-binding</keyword>
<evidence type="ECO:0000256" key="3">
    <source>
        <dbReference type="ARBA" id="ARBA00022840"/>
    </source>
</evidence>
<dbReference type="PRINTS" id="PR00301">
    <property type="entry name" value="HEATSHOCK70"/>
</dbReference>